<evidence type="ECO:0008006" key="4">
    <source>
        <dbReference type="Google" id="ProtNLM"/>
    </source>
</evidence>
<name>A0A6G0Z748_APHCR</name>
<dbReference type="Proteomes" id="UP000478052">
    <property type="component" value="Unassembled WGS sequence"/>
</dbReference>
<keyword evidence="1" id="KW-0732">Signal</keyword>
<evidence type="ECO:0000313" key="3">
    <source>
        <dbReference type="Proteomes" id="UP000478052"/>
    </source>
</evidence>
<gene>
    <name evidence="2" type="ORF">FWK35_00003584</name>
</gene>
<accession>A0A6G0Z748</accession>
<keyword evidence="3" id="KW-1185">Reference proteome</keyword>
<organism evidence="2 3">
    <name type="scientific">Aphis craccivora</name>
    <name type="common">Cowpea aphid</name>
    <dbReference type="NCBI Taxonomy" id="307492"/>
    <lineage>
        <taxon>Eukaryota</taxon>
        <taxon>Metazoa</taxon>
        <taxon>Ecdysozoa</taxon>
        <taxon>Arthropoda</taxon>
        <taxon>Hexapoda</taxon>
        <taxon>Insecta</taxon>
        <taxon>Pterygota</taxon>
        <taxon>Neoptera</taxon>
        <taxon>Paraneoptera</taxon>
        <taxon>Hemiptera</taxon>
        <taxon>Sternorrhyncha</taxon>
        <taxon>Aphidomorpha</taxon>
        <taxon>Aphidoidea</taxon>
        <taxon>Aphididae</taxon>
        <taxon>Aphidini</taxon>
        <taxon>Aphis</taxon>
        <taxon>Aphis</taxon>
    </lineage>
</organism>
<proteinExistence type="predicted"/>
<reference evidence="2 3" key="1">
    <citation type="submission" date="2019-08" db="EMBL/GenBank/DDBJ databases">
        <title>Whole genome of Aphis craccivora.</title>
        <authorList>
            <person name="Voronova N.V."/>
            <person name="Shulinski R.S."/>
            <person name="Bandarenka Y.V."/>
            <person name="Zhorov D.G."/>
            <person name="Warner D."/>
        </authorList>
    </citation>
    <scope>NUCLEOTIDE SEQUENCE [LARGE SCALE GENOMIC DNA]</scope>
    <source>
        <strain evidence="2">180601</strain>
        <tissue evidence="2">Whole Body</tissue>
    </source>
</reference>
<dbReference type="EMBL" id="VUJU01001152">
    <property type="protein sequence ID" value="KAF0766604.1"/>
    <property type="molecule type" value="Genomic_DNA"/>
</dbReference>
<feature type="chain" id="PRO_5026345153" description="Secreted protein" evidence="1">
    <location>
        <begin position="23"/>
        <end position="85"/>
    </location>
</feature>
<sequence length="85" mass="10027">MYIDFTMLCVFCVCVCVLYTRTCRNNASIFSFDSFSGSKVNLVDALRRSFFEITNSFQKYQEKPKKKKLRKNGNFYENQFSTKSI</sequence>
<protein>
    <recommendedName>
        <fullName evidence="4">Secreted protein</fullName>
    </recommendedName>
</protein>
<feature type="signal peptide" evidence="1">
    <location>
        <begin position="1"/>
        <end position="22"/>
    </location>
</feature>
<evidence type="ECO:0000313" key="2">
    <source>
        <dbReference type="EMBL" id="KAF0766604.1"/>
    </source>
</evidence>
<dbReference type="AlphaFoldDB" id="A0A6G0Z748"/>
<comment type="caution">
    <text evidence="2">The sequence shown here is derived from an EMBL/GenBank/DDBJ whole genome shotgun (WGS) entry which is preliminary data.</text>
</comment>
<evidence type="ECO:0000256" key="1">
    <source>
        <dbReference type="SAM" id="SignalP"/>
    </source>
</evidence>